<dbReference type="PANTHER" id="PTHR38790">
    <property type="entry name" value="2EXR DOMAIN-CONTAINING PROTEIN-RELATED"/>
    <property type="match status" value="1"/>
</dbReference>
<dbReference type="GeneID" id="39606311"/>
<reference evidence="1 2" key="1">
    <citation type="submission" date="2018-10" db="EMBL/GenBank/DDBJ databases">
        <title>Genome sequence of Verticillium nonalfalfae VnAa140.</title>
        <authorList>
            <person name="Stajich J.E."/>
            <person name="Kasson M.T."/>
        </authorList>
    </citation>
    <scope>NUCLEOTIDE SEQUENCE [LARGE SCALE GENOMIC DNA]</scope>
    <source>
        <strain evidence="1 2">VnAa140</strain>
    </source>
</reference>
<gene>
    <name evidence="1" type="ORF">D7B24_002622</name>
</gene>
<name>A0A3M9XYC3_9PEZI</name>
<organism evidence="1 2">
    <name type="scientific">Verticillium nonalfalfae</name>
    <dbReference type="NCBI Taxonomy" id="1051616"/>
    <lineage>
        <taxon>Eukaryota</taxon>
        <taxon>Fungi</taxon>
        <taxon>Dikarya</taxon>
        <taxon>Ascomycota</taxon>
        <taxon>Pezizomycotina</taxon>
        <taxon>Sordariomycetes</taxon>
        <taxon>Hypocreomycetidae</taxon>
        <taxon>Glomerellales</taxon>
        <taxon>Plectosphaerellaceae</taxon>
        <taxon>Verticillium</taxon>
    </lineage>
</organism>
<dbReference type="Proteomes" id="UP000267145">
    <property type="component" value="Unassembled WGS sequence"/>
</dbReference>
<evidence type="ECO:0000313" key="1">
    <source>
        <dbReference type="EMBL" id="RNJ52925.1"/>
    </source>
</evidence>
<dbReference type="RefSeq" id="XP_028491083.1">
    <property type="nucleotide sequence ID" value="XM_028636824.1"/>
</dbReference>
<evidence type="ECO:0000313" key="2">
    <source>
        <dbReference type="Proteomes" id="UP000267145"/>
    </source>
</evidence>
<protein>
    <submittedName>
        <fullName evidence="1">Uncharacterized protein</fullName>
    </submittedName>
</protein>
<proteinExistence type="predicted"/>
<keyword evidence="2" id="KW-1185">Reference proteome</keyword>
<comment type="caution">
    <text evidence="1">The sequence shown here is derived from an EMBL/GenBank/DDBJ whole genome shotgun (WGS) entry which is preliminary data.</text>
</comment>
<sequence length="346" mass="39023">MSFTTTVEVPVVTTKTIPLGHNAAGRVDLSSLCFNIEPRSLIDTPPAPKACLRREPPAFRLMDLPLEIRLQIFQWTCLMHPLRYAQLAPWYPTPSYTTYPQELLRSEIDQANDVPTRTDLDGRKLLSPHRLVCSMPTALLRCSRQIYAETHLVPFQENEFVFVNWFSSGLWAARAFARPLQPWQRGAMRQVRLEVLGRDFSGAGLREWTALCDGWADGLRGLRLKILVGGGPVEPAIVSTRPDDESAELQIADVFRDPEPRPAWIEEGLRRLRGLRALEVELSTLNWDNDRKRAWCASLGRMLNAEREKTGLGPVSVACVRRLSAPREPAVAKEAVREVLVPKVSD</sequence>
<dbReference type="EMBL" id="RBVV01000166">
    <property type="protein sequence ID" value="RNJ52925.1"/>
    <property type="molecule type" value="Genomic_DNA"/>
</dbReference>
<dbReference type="AlphaFoldDB" id="A0A3M9XYC3"/>
<accession>A0A3M9XYC3</accession>
<dbReference type="PANTHER" id="PTHR38790:SF4">
    <property type="entry name" value="2EXR DOMAIN-CONTAINING PROTEIN"/>
    <property type="match status" value="1"/>
</dbReference>